<feature type="compositionally biased region" description="Basic residues" evidence="1">
    <location>
        <begin position="702"/>
        <end position="712"/>
    </location>
</feature>
<name>A0AAD1STY1_PELCU</name>
<proteinExistence type="predicted"/>
<protein>
    <submittedName>
        <fullName evidence="2">Uncharacterized protein</fullName>
    </submittedName>
</protein>
<sequence>MDHYQLRDYICNFSLDDCARGNQGYNRVLLQLFGYTGHGMSSFINSCKFVLDGEYKMVAESGAEQGGITMVRRSYELTDTITIVDNRGFAKTDVFKTLTVCNHLGNFQPLNNDVEWSENYSIVMEHLEKADMDPNYSDLIVPIFIFNARMTICEQNEAELRTFLNMCEEVTGMFPTIVLTHKTRGNYREIEEKFRGWGARVVVAVENYTEDNHLPTRGRHTAILTIIQKALEDVNAYMENERNRLQERIERRKFLLRTLHETPKHIIIKINKVQSSSEAKITNFCSVRMREAQLSRLSAVCLRPSGSTGLVQNRLSGGAQGDAVCCARESIRQSICSKAYRFRGLPDISVGGTMSVCMLRDDIRNFSLDDCARGNQGYNRVLLQLFGYTGHGKSSFINSCKFVLTGEYRTIAEAGERASGATTFMRRPYELTDTITIVDNRGFGTMNSYEKLQIYCQLGNFLPLNRNVEWIRDYNSLMENLENSDFDPNYTDLIVPLFIYSGRRDLAQGQHLESSRKQVQAHFPRDIGAVIRGAQACTQMTGIVPIIVLTNKARGDFRELEIKFKDLGAEVVYNVENYTTEEHQRIDTTDTDILNIMYNALEDVKFHMEQIRDPKQERIDHKIFLLNMAHECVQQDKIEAKRQEDIRRQEEERRRQEDRRKQEEEGRRQEEESRKQEEIRRQEEMRRQEDEMRRQEDMSSKRPGKNRKCLIL</sequence>
<gene>
    <name evidence="2" type="ORF">PECUL_23A004239</name>
</gene>
<keyword evidence="3" id="KW-1185">Reference proteome</keyword>
<organism evidence="2 3">
    <name type="scientific">Pelobates cultripes</name>
    <name type="common">Western spadefoot toad</name>
    <dbReference type="NCBI Taxonomy" id="61616"/>
    <lineage>
        <taxon>Eukaryota</taxon>
        <taxon>Metazoa</taxon>
        <taxon>Chordata</taxon>
        <taxon>Craniata</taxon>
        <taxon>Vertebrata</taxon>
        <taxon>Euteleostomi</taxon>
        <taxon>Amphibia</taxon>
        <taxon>Batrachia</taxon>
        <taxon>Anura</taxon>
        <taxon>Pelobatoidea</taxon>
        <taxon>Pelobatidae</taxon>
        <taxon>Pelobates</taxon>
    </lineage>
</organism>
<evidence type="ECO:0000313" key="3">
    <source>
        <dbReference type="Proteomes" id="UP001295444"/>
    </source>
</evidence>
<evidence type="ECO:0000313" key="2">
    <source>
        <dbReference type="EMBL" id="CAH2308226.1"/>
    </source>
</evidence>
<feature type="compositionally biased region" description="Basic and acidic residues" evidence="1">
    <location>
        <begin position="644"/>
        <end position="700"/>
    </location>
</feature>
<accession>A0AAD1STY1</accession>
<reference evidence="2" key="1">
    <citation type="submission" date="2022-03" db="EMBL/GenBank/DDBJ databases">
        <authorList>
            <person name="Alioto T."/>
            <person name="Alioto T."/>
            <person name="Gomez Garrido J."/>
        </authorList>
    </citation>
    <scope>NUCLEOTIDE SEQUENCE</scope>
</reference>
<dbReference type="Proteomes" id="UP001295444">
    <property type="component" value="Chromosome 07"/>
</dbReference>
<dbReference type="EMBL" id="OW240918">
    <property type="protein sequence ID" value="CAH2308226.1"/>
    <property type="molecule type" value="Genomic_DNA"/>
</dbReference>
<dbReference type="AlphaFoldDB" id="A0AAD1STY1"/>
<feature type="region of interest" description="Disordered" evidence="1">
    <location>
        <begin position="644"/>
        <end position="712"/>
    </location>
</feature>
<evidence type="ECO:0000256" key="1">
    <source>
        <dbReference type="SAM" id="MobiDB-lite"/>
    </source>
</evidence>